<evidence type="ECO:0000313" key="2">
    <source>
        <dbReference type="EMBL" id="QHU01183.1"/>
    </source>
</evidence>
<evidence type="ECO:0000256" key="1">
    <source>
        <dbReference type="SAM" id="MobiDB-lite"/>
    </source>
</evidence>
<name>A0A6C0J7B9_9ZZZZ</name>
<protein>
    <submittedName>
        <fullName evidence="2">Uncharacterized protein</fullName>
    </submittedName>
</protein>
<dbReference type="AlphaFoldDB" id="A0A6C0J7B9"/>
<accession>A0A6C0J7B9</accession>
<organism evidence="2">
    <name type="scientific">viral metagenome</name>
    <dbReference type="NCBI Taxonomy" id="1070528"/>
    <lineage>
        <taxon>unclassified sequences</taxon>
        <taxon>metagenomes</taxon>
        <taxon>organismal metagenomes</taxon>
    </lineage>
</organism>
<reference evidence="2" key="1">
    <citation type="journal article" date="2020" name="Nature">
        <title>Giant virus diversity and host interactions through global metagenomics.</title>
        <authorList>
            <person name="Schulz F."/>
            <person name="Roux S."/>
            <person name="Paez-Espino D."/>
            <person name="Jungbluth S."/>
            <person name="Walsh D.A."/>
            <person name="Denef V.J."/>
            <person name="McMahon K.D."/>
            <person name="Konstantinidis K.T."/>
            <person name="Eloe-Fadrosh E.A."/>
            <person name="Kyrpides N.C."/>
            <person name="Woyke T."/>
        </authorList>
    </citation>
    <scope>NUCLEOTIDE SEQUENCE</scope>
    <source>
        <strain evidence="2">GVMAG-M-3300025860-25</strain>
    </source>
</reference>
<dbReference type="EMBL" id="MN740335">
    <property type="protein sequence ID" value="QHU01183.1"/>
    <property type="molecule type" value="Genomic_DNA"/>
</dbReference>
<feature type="compositionally biased region" description="Basic and acidic residues" evidence="1">
    <location>
        <begin position="278"/>
        <end position="293"/>
    </location>
</feature>
<feature type="region of interest" description="Disordered" evidence="1">
    <location>
        <begin position="269"/>
        <end position="293"/>
    </location>
</feature>
<sequence>MSSINLIQLENSINKNKDLIDLNLEKLNEDFLVDNFKKVKNLKNTELRKEFNQLCKNKAESKTIEETSLNLENKKIFFCRENQVRDIPPILNPIFTNFKKLYLMGVPMKNSLIHAIHNIVEVDFLLKGPIQKEKILDEFRNKIVLELDTLFKTYNYKTKKYKKSTIRDNLLSSKVFLPQTINTVADYFDICLLVIDADSHLYSLANDYNPNKKFVVMIRKNNTYQPILNTEGNHYFEPVILDLIENVLKPEIDIDKTLHNVLDMSKNNGIEKPNNGIEKPDKNNGIEKPESKDLGKEKDYKLVDLHKIAEKLDISIYEGSGKKKKLKSVLYSNIKEKY</sequence>
<proteinExistence type="predicted"/>